<dbReference type="Proteomes" id="UP000011550">
    <property type="component" value="Unassembled WGS sequence"/>
</dbReference>
<evidence type="ECO:0000313" key="3">
    <source>
        <dbReference type="EMBL" id="ELZ95956.1"/>
    </source>
</evidence>
<feature type="transmembrane region" description="Helical" evidence="2">
    <location>
        <begin position="253"/>
        <end position="270"/>
    </location>
</feature>
<name>M0IGR7_9EURY</name>
<feature type="transmembrane region" description="Helical" evidence="2">
    <location>
        <begin position="181"/>
        <end position="203"/>
    </location>
</feature>
<reference evidence="3 4" key="1">
    <citation type="journal article" date="2014" name="PLoS Genet.">
        <title>Phylogenetically driven sequencing of extremely halophilic archaea reveals strategies for static and dynamic osmo-response.</title>
        <authorList>
            <person name="Becker E.A."/>
            <person name="Seitzer P.M."/>
            <person name="Tritt A."/>
            <person name="Larsen D."/>
            <person name="Krusor M."/>
            <person name="Yao A.I."/>
            <person name="Wu D."/>
            <person name="Madern D."/>
            <person name="Eisen J.A."/>
            <person name="Darling A.E."/>
            <person name="Facciotti M.T."/>
        </authorList>
    </citation>
    <scope>NUCLEOTIDE SEQUENCE [LARGE SCALE GENOMIC DNA]</scope>
    <source>
        <strain evidence="3 4">ATCC BAA-1512</strain>
    </source>
</reference>
<feature type="transmembrane region" description="Helical" evidence="2">
    <location>
        <begin position="145"/>
        <end position="169"/>
    </location>
</feature>
<gene>
    <name evidence="3" type="ORF">C440_06687</name>
</gene>
<proteinExistence type="predicted"/>
<evidence type="ECO:0000256" key="1">
    <source>
        <dbReference type="SAM" id="MobiDB-lite"/>
    </source>
</evidence>
<protein>
    <recommendedName>
        <fullName evidence="5">Glycerophosphoryl diester phosphodiesterase membrane domain-containing protein</fullName>
    </recommendedName>
</protein>
<evidence type="ECO:0008006" key="5">
    <source>
        <dbReference type="Google" id="ProtNLM"/>
    </source>
</evidence>
<dbReference type="RefSeq" id="WP_008319499.1">
    <property type="nucleotide sequence ID" value="NZ_AOLN01000010.1"/>
</dbReference>
<dbReference type="AlphaFoldDB" id="M0IGR7"/>
<evidence type="ECO:0000313" key="4">
    <source>
        <dbReference type="Proteomes" id="UP000011550"/>
    </source>
</evidence>
<accession>M0IGR7</accession>
<dbReference type="PATRIC" id="fig|662479.7.peg.1350"/>
<keyword evidence="4" id="KW-1185">Reference proteome</keyword>
<organism evidence="3 4">
    <name type="scientific">Haloferax mucosum ATCC BAA-1512</name>
    <dbReference type="NCBI Taxonomy" id="662479"/>
    <lineage>
        <taxon>Archaea</taxon>
        <taxon>Methanobacteriati</taxon>
        <taxon>Methanobacteriota</taxon>
        <taxon>Stenosarchaea group</taxon>
        <taxon>Halobacteria</taxon>
        <taxon>Halobacteriales</taxon>
        <taxon>Haloferacaceae</taxon>
        <taxon>Haloferax</taxon>
    </lineage>
</organism>
<keyword evidence="2" id="KW-1133">Transmembrane helix</keyword>
<feature type="compositionally biased region" description="Acidic residues" evidence="1">
    <location>
        <begin position="1"/>
        <end position="11"/>
    </location>
</feature>
<dbReference type="STRING" id="662479.C440_06687"/>
<keyword evidence="2" id="KW-0812">Transmembrane</keyword>
<evidence type="ECO:0000256" key="2">
    <source>
        <dbReference type="SAM" id="Phobius"/>
    </source>
</evidence>
<feature type="transmembrane region" description="Helical" evidence="2">
    <location>
        <begin position="209"/>
        <end position="232"/>
    </location>
</feature>
<dbReference type="OrthoDB" id="163483at2157"/>
<sequence>MTNEPSDEPSGDSEPTVAAEPSDVSNVAECADSIDATAPAGPTDSVGPVETRDAWTPDPTAIWFGGILKATKDRIARDPSLFVPFVVAGLLVALADRLRTWDPIPALEPNWLRQGGLSLRYNVFPQGTARTVRDLDALVNLRVEYLFAAVALELLVVVAVGTAGWLTITRALDSERHSDSFTWYLGIFVGGIGISQLLTSLNFTVETLLFGLLLFVVLFLSLVRLFLFPGFLAAGYGPTTALRESVRQSRGHGWTIFWLFTMFAVSAWGLGHVAVAGGFLTTALVAPVQAVSLAVIVQRCEARDEFPEKRPAE</sequence>
<dbReference type="EMBL" id="AOLN01000010">
    <property type="protein sequence ID" value="ELZ95956.1"/>
    <property type="molecule type" value="Genomic_DNA"/>
</dbReference>
<feature type="region of interest" description="Disordered" evidence="1">
    <location>
        <begin position="1"/>
        <end position="53"/>
    </location>
</feature>
<comment type="caution">
    <text evidence="3">The sequence shown here is derived from an EMBL/GenBank/DDBJ whole genome shotgun (WGS) entry which is preliminary data.</text>
</comment>
<keyword evidence="2" id="KW-0472">Membrane</keyword>